<comment type="caution">
    <text evidence="1">The sequence shown here is derived from an EMBL/GenBank/DDBJ whole genome shotgun (WGS) entry which is preliminary data.</text>
</comment>
<dbReference type="InterPro" id="IPR024364">
    <property type="entry name" value="Baseplate_phage_T4-like"/>
</dbReference>
<evidence type="ECO:0000313" key="1">
    <source>
        <dbReference type="EMBL" id="OQB41695.1"/>
    </source>
</evidence>
<reference evidence="1" key="1">
    <citation type="submission" date="2017-02" db="EMBL/GenBank/DDBJ databases">
        <title>Delving into the versatile metabolic prowess of the omnipresent phylum Bacteroidetes.</title>
        <authorList>
            <person name="Nobu M.K."/>
            <person name="Mei R."/>
            <person name="Narihiro T."/>
            <person name="Kuroda K."/>
            <person name="Liu W.-T."/>
        </authorList>
    </citation>
    <scope>NUCLEOTIDE SEQUENCE</scope>
    <source>
        <strain evidence="1">ADurb.Bin160</strain>
    </source>
</reference>
<organism evidence="1">
    <name type="scientific">candidate division CPR1 bacterium ADurb.Bin160</name>
    <dbReference type="NCBI Taxonomy" id="1852826"/>
    <lineage>
        <taxon>Bacteria</taxon>
        <taxon>candidate division CPR1</taxon>
    </lineage>
</organism>
<dbReference type="Proteomes" id="UP000485621">
    <property type="component" value="Unassembled WGS sequence"/>
</dbReference>
<protein>
    <recommendedName>
        <fullName evidence="2">T4 bacteriophage base plate protein</fullName>
    </recommendedName>
</protein>
<name>A0A1V5ZN95_9BACT</name>
<dbReference type="AlphaFoldDB" id="A0A1V5ZN95"/>
<sequence length="263" mass="30335">MAFRGFNSKFPVYEVITPQTNLSFLLRSLNVQEEERIKGSLVTPTKITEHLNRCIFDTLVEKPDKIKTFNDFLETVTTKDRDALLYGLYHITYDEIRNYDVKCGTCKKEYSVTIEASSTFNINVYPGDDILKKKARFELPITKGVFVSVKQPSLKDELHALKTFSNRAGVTVEVLTETLIIDCFEQDNAEANPPDLYDDRLDIIDAYLSLPARDKRMIFNKYMEEFGNYGIDLKMKSFCTNCGADEIIIIDLLEQFFRMVFSN</sequence>
<evidence type="ECO:0008006" key="2">
    <source>
        <dbReference type="Google" id="ProtNLM"/>
    </source>
</evidence>
<dbReference type="EMBL" id="MWDB01000012">
    <property type="protein sequence ID" value="OQB41695.1"/>
    <property type="molecule type" value="Genomic_DNA"/>
</dbReference>
<accession>A0A1V5ZN95</accession>
<gene>
    <name evidence="1" type="ORF">BWY04_00691</name>
</gene>
<dbReference type="Pfam" id="PF12322">
    <property type="entry name" value="T4_baseplate"/>
    <property type="match status" value="1"/>
</dbReference>
<proteinExistence type="predicted"/>